<evidence type="ECO:0000313" key="2">
    <source>
        <dbReference type="Proteomes" id="UP001595729"/>
    </source>
</evidence>
<keyword evidence="2" id="KW-1185">Reference proteome</keyword>
<dbReference type="RefSeq" id="WP_382175127.1">
    <property type="nucleotide sequence ID" value="NZ_JBHRXX010000006.1"/>
</dbReference>
<name>A0ABV7W4Y5_9BURK</name>
<reference evidence="2" key="1">
    <citation type="journal article" date="2019" name="Int. J. Syst. Evol. Microbiol.">
        <title>The Global Catalogue of Microorganisms (GCM) 10K type strain sequencing project: providing services to taxonomists for standard genome sequencing and annotation.</title>
        <authorList>
            <consortium name="The Broad Institute Genomics Platform"/>
            <consortium name="The Broad Institute Genome Sequencing Center for Infectious Disease"/>
            <person name="Wu L."/>
            <person name="Ma J."/>
        </authorList>
    </citation>
    <scope>NUCLEOTIDE SEQUENCE [LARGE SCALE GENOMIC DNA]</scope>
    <source>
        <strain evidence="2">KCTC 42501</strain>
    </source>
</reference>
<evidence type="ECO:0000313" key="1">
    <source>
        <dbReference type="EMBL" id="MFC3684815.1"/>
    </source>
</evidence>
<gene>
    <name evidence="1" type="ORF">ACFOPI_14525</name>
</gene>
<comment type="caution">
    <text evidence="1">The sequence shown here is derived from an EMBL/GenBank/DDBJ whole genome shotgun (WGS) entry which is preliminary data.</text>
</comment>
<accession>A0ABV7W4Y5</accession>
<dbReference type="EMBL" id="JBHRXX010000006">
    <property type="protein sequence ID" value="MFC3684815.1"/>
    <property type="molecule type" value="Genomic_DNA"/>
</dbReference>
<sequence length="44" mass="4511">MALVSVGIDLAKNVFAIHGMDESGKPAMVWPVVPLACASHCACA</sequence>
<organism evidence="1 2">
    <name type="scientific">Hydrogenophaga luteola</name>
    <dbReference type="NCBI Taxonomy" id="1591122"/>
    <lineage>
        <taxon>Bacteria</taxon>
        <taxon>Pseudomonadati</taxon>
        <taxon>Pseudomonadota</taxon>
        <taxon>Betaproteobacteria</taxon>
        <taxon>Burkholderiales</taxon>
        <taxon>Comamonadaceae</taxon>
        <taxon>Hydrogenophaga</taxon>
    </lineage>
</organism>
<dbReference type="Proteomes" id="UP001595729">
    <property type="component" value="Unassembled WGS sequence"/>
</dbReference>
<proteinExistence type="predicted"/>
<evidence type="ECO:0008006" key="3">
    <source>
        <dbReference type="Google" id="ProtNLM"/>
    </source>
</evidence>
<protein>
    <recommendedName>
        <fullName evidence="3">Transposase</fullName>
    </recommendedName>
</protein>